<dbReference type="EMBL" id="AP024488">
    <property type="protein sequence ID" value="BCS98997.1"/>
    <property type="molecule type" value="Genomic_DNA"/>
</dbReference>
<name>A0ABM7PND1_9BACT</name>
<dbReference type="Proteomes" id="UP001320148">
    <property type="component" value="Chromosome"/>
</dbReference>
<gene>
    <name evidence="1" type="ORF">DSLASN_46290</name>
</gene>
<sequence>MIDYLIVPQHRLILIWGRNETSVHECIESIQKIHTDPNHSHDYDAIADVTDLTTNLSGQEMVEIIQFIKDHPAGNKPTKHAIVANNNRTYAQCRMFEQLSDGITPIKTAVFREWQPALKWLEKDPATIAEYLKAG</sequence>
<evidence type="ECO:0000313" key="1">
    <source>
        <dbReference type="EMBL" id="BCS98997.1"/>
    </source>
</evidence>
<organism evidence="1 2">
    <name type="scientific">Desulfoluna limicola</name>
    <dbReference type="NCBI Taxonomy" id="2810562"/>
    <lineage>
        <taxon>Bacteria</taxon>
        <taxon>Pseudomonadati</taxon>
        <taxon>Thermodesulfobacteriota</taxon>
        <taxon>Desulfobacteria</taxon>
        <taxon>Desulfobacterales</taxon>
        <taxon>Desulfolunaceae</taxon>
        <taxon>Desulfoluna</taxon>
    </lineage>
</organism>
<reference evidence="1 2" key="1">
    <citation type="submission" date="2021-02" db="EMBL/GenBank/DDBJ databases">
        <title>Complete genome of Desulfoluna sp. strain ASN36.</title>
        <authorList>
            <person name="Takahashi A."/>
            <person name="Kojima H."/>
            <person name="Fukui M."/>
        </authorList>
    </citation>
    <scope>NUCLEOTIDE SEQUENCE [LARGE SCALE GENOMIC DNA]</scope>
    <source>
        <strain evidence="1 2">ASN36</strain>
    </source>
</reference>
<dbReference type="RefSeq" id="WP_236890350.1">
    <property type="nucleotide sequence ID" value="NZ_AP024488.1"/>
</dbReference>
<evidence type="ECO:0000313" key="2">
    <source>
        <dbReference type="Proteomes" id="UP001320148"/>
    </source>
</evidence>
<accession>A0ABM7PND1</accession>
<proteinExistence type="predicted"/>
<keyword evidence="2" id="KW-1185">Reference proteome</keyword>
<protein>
    <submittedName>
        <fullName evidence="1">Uncharacterized protein</fullName>
    </submittedName>
</protein>